<keyword evidence="2" id="KW-1185">Reference proteome</keyword>
<dbReference type="AlphaFoldDB" id="A0A9P6MBI2"/>
<organism evidence="1 2">
    <name type="scientific">Modicella reniformis</name>
    <dbReference type="NCBI Taxonomy" id="1440133"/>
    <lineage>
        <taxon>Eukaryota</taxon>
        <taxon>Fungi</taxon>
        <taxon>Fungi incertae sedis</taxon>
        <taxon>Mucoromycota</taxon>
        <taxon>Mortierellomycotina</taxon>
        <taxon>Mortierellomycetes</taxon>
        <taxon>Mortierellales</taxon>
        <taxon>Mortierellaceae</taxon>
        <taxon>Modicella</taxon>
    </lineage>
</organism>
<gene>
    <name evidence="1" type="ORF">BGZ65_001896</name>
</gene>
<dbReference type="EMBL" id="JAAAHW010003157">
    <property type="protein sequence ID" value="KAF9987782.1"/>
    <property type="molecule type" value="Genomic_DNA"/>
</dbReference>
<sequence>MSKKLAAQALDSLLTSQSNGRISKNHLTTPKKQKTVLPATKTGLKKIKHQLRYGHSVKKAQEAAAAKENPL</sequence>
<protein>
    <submittedName>
        <fullName evidence="1">Uncharacterized protein</fullName>
    </submittedName>
</protein>
<proteinExistence type="predicted"/>
<accession>A0A9P6MBI2</accession>
<evidence type="ECO:0000313" key="1">
    <source>
        <dbReference type="EMBL" id="KAF9987782.1"/>
    </source>
</evidence>
<feature type="non-terminal residue" evidence="1">
    <location>
        <position position="71"/>
    </location>
</feature>
<dbReference type="OrthoDB" id="2284644at2759"/>
<dbReference type="Proteomes" id="UP000749646">
    <property type="component" value="Unassembled WGS sequence"/>
</dbReference>
<reference evidence="1" key="1">
    <citation type="journal article" date="2020" name="Fungal Divers.">
        <title>Resolving the Mortierellaceae phylogeny through synthesis of multi-gene phylogenetics and phylogenomics.</title>
        <authorList>
            <person name="Vandepol N."/>
            <person name="Liber J."/>
            <person name="Desiro A."/>
            <person name="Na H."/>
            <person name="Kennedy M."/>
            <person name="Barry K."/>
            <person name="Grigoriev I.V."/>
            <person name="Miller A.N."/>
            <person name="O'Donnell K."/>
            <person name="Stajich J.E."/>
            <person name="Bonito G."/>
        </authorList>
    </citation>
    <scope>NUCLEOTIDE SEQUENCE</scope>
    <source>
        <strain evidence="1">MES-2147</strain>
    </source>
</reference>
<comment type="caution">
    <text evidence="1">The sequence shown here is derived from an EMBL/GenBank/DDBJ whole genome shotgun (WGS) entry which is preliminary data.</text>
</comment>
<evidence type="ECO:0000313" key="2">
    <source>
        <dbReference type="Proteomes" id="UP000749646"/>
    </source>
</evidence>
<name>A0A9P6MBI2_9FUNG</name>